<name>A0A812J8X6_9DINO</name>
<comment type="caution">
    <text evidence="1">The sequence shown here is derived from an EMBL/GenBank/DDBJ whole genome shotgun (WGS) entry which is preliminary data.</text>
</comment>
<accession>A0A812J8X6</accession>
<dbReference type="AlphaFoldDB" id="A0A812J8X6"/>
<gene>
    <name evidence="1" type="ORF">SNAT2548_LOCUS5698</name>
</gene>
<evidence type="ECO:0000313" key="1">
    <source>
        <dbReference type="EMBL" id="CAE7198306.1"/>
    </source>
</evidence>
<proteinExistence type="predicted"/>
<keyword evidence="2" id="KW-1185">Reference proteome</keyword>
<dbReference type="Proteomes" id="UP000604046">
    <property type="component" value="Unassembled WGS sequence"/>
</dbReference>
<organism evidence="1 2">
    <name type="scientific">Symbiodinium natans</name>
    <dbReference type="NCBI Taxonomy" id="878477"/>
    <lineage>
        <taxon>Eukaryota</taxon>
        <taxon>Sar</taxon>
        <taxon>Alveolata</taxon>
        <taxon>Dinophyceae</taxon>
        <taxon>Suessiales</taxon>
        <taxon>Symbiodiniaceae</taxon>
        <taxon>Symbiodinium</taxon>
    </lineage>
</organism>
<protein>
    <submittedName>
        <fullName evidence="1">Uncharacterized protein</fullName>
    </submittedName>
</protein>
<reference evidence="1" key="1">
    <citation type="submission" date="2021-02" db="EMBL/GenBank/DDBJ databases">
        <authorList>
            <person name="Dougan E. K."/>
            <person name="Rhodes N."/>
            <person name="Thang M."/>
            <person name="Chan C."/>
        </authorList>
    </citation>
    <scope>NUCLEOTIDE SEQUENCE</scope>
</reference>
<evidence type="ECO:0000313" key="2">
    <source>
        <dbReference type="Proteomes" id="UP000604046"/>
    </source>
</evidence>
<sequence>MDKVATAESCRLQWAKARGHPVPDATRHSLAVSLAGHVLDLVDVALWEGPGSEDFVPLEFLFTGAPSCVDESEMASALTEKLEDRLQDGNAHGVGSSGVFTGLHALHEGSFSSGSNPEEEHRAEFRSQLKQRAALGE</sequence>
<dbReference type="OrthoDB" id="432368at2759"/>
<dbReference type="EMBL" id="CAJNDS010000368">
    <property type="protein sequence ID" value="CAE7198306.1"/>
    <property type="molecule type" value="Genomic_DNA"/>
</dbReference>